<evidence type="ECO:0000256" key="2">
    <source>
        <dbReference type="ARBA" id="ARBA00004922"/>
    </source>
</evidence>
<sequence length="131" mass="14582">MCSSGNSKVRRSRCPAASAAVLAPLSSQLRQLQVAGGNRRDHWPPLRGPARPAHLQLQWRADGSSLEKLPVYVSLVITEEEQEPSFSDMASLVVRSAVGISYISVYDHQGIVKRNNSRLMDEILKHQEYLD</sequence>
<evidence type="ECO:0000256" key="4">
    <source>
        <dbReference type="ARBA" id="ARBA00012596"/>
    </source>
</evidence>
<protein>
    <recommendedName>
        <fullName evidence="4">ditrans,polycis-polyprenyl diphosphate synthase [(2E,6E)-farnesyldiphosphate specific]</fullName>
        <ecNumber evidence="4">2.5.1.87</ecNumber>
    </recommendedName>
</protein>
<comment type="similarity">
    <text evidence="3">Belongs to the UPP synthase family.</text>
</comment>
<comment type="pathway">
    <text evidence="2">Protein modification; protein glycosylation.</text>
</comment>
<evidence type="ECO:0000256" key="7">
    <source>
        <dbReference type="ARBA" id="ARBA00047353"/>
    </source>
</evidence>
<reference evidence="8 9" key="1">
    <citation type="journal article" date="2018" name="Mol. Genet. Genomics">
        <title>The red deer Cervus elaphus genome CerEla1.0: sequencing, annotating, genes, and chromosomes.</title>
        <authorList>
            <person name="Bana N.A."/>
            <person name="Nyiri A."/>
            <person name="Nagy J."/>
            <person name="Frank K."/>
            <person name="Nagy T."/>
            <person name="Steger V."/>
            <person name="Schiller M."/>
            <person name="Lakatos P."/>
            <person name="Sugar L."/>
            <person name="Horn P."/>
            <person name="Barta E."/>
            <person name="Orosz L."/>
        </authorList>
    </citation>
    <scope>NUCLEOTIDE SEQUENCE [LARGE SCALE GENOMIC DNA]</scope>
    <source>
        <strain evidence="8">Hungarian</strain>
    </source>
</reference>
<evidence type="ECO:0000256" key="3">
    <source>
        <dbReference type="ARBA" id="ARBA00005432"/>
    </source>
</evidence>
<dbReference type="Proteomes" id="UP000242450">
    <property type="component" value="Chromosome 18"/>
</dbReference>
<evidence type="ECO:0000256" key="1">
    <source>
        <dbReference type="ARBA" id="ARBA00001946"/>
    </source>
</evidence>
<dbReference type="GO" id="GO:1904423">
    <property type="term" value="C:dehydrodolichyl diphosphate synthase complex"/>
    <property type="evidence" value="ECO:0007669"/>
    <property type="project" value="InterPro"/>
</dbReference>
<evidence type="ECO:0000313" key="9">
    <source>
        <dbReference type="Proteomes" id="UP000242450"/>
    </source>
</evidence>
<dbReference type="PANTHER" id="PTHR21528:SF0">
    <property type="entry name" value="DEHYDRODOLICHYL DIPHOSPHATE SYNTHASE COMPLEX SUBUNIT NUS1"/>
    <property type="match status" value="1"/>
</dbReference>
<accession>A0A212CL78</accession>
<comment type="cofactor">
    <cofactor evidence="1">
        <name>Mg(2+)</name>
        <dbReference type="ChEBI" id="CHEBI:18420"/>
    </cofactor>
</comment>
<dbReference type="GO" id="GO:0005789">
    <property type="term" value="C:endoplasmic reticulum membrane"/>
    <property type="evidence" value="ECO:0007669"/>
    <property type="project" value="TreeGrafter"/>
</dbReference>
<dbReference type="OrthoDB" id="19639at2759"/>
<evidence type="ECO:0000313" key="8">
    <source>
        <dbReference type="EMBL" id="OWK06604.1"/>
    </source>
</evidence>
<dbReference type="AlphaFoldDB" id="A0A212CL78"/>
<gene>
    <name evidence="8" type="ORF">Celaphus_00012024</name>
</gene>
<comment type="caution">
    <text evidence="8">The sequence shown here is derived from an EMBL/GenBank/DDBJ whole genome shotgun (WGS) entry which is preliminary data.</text>
</comment>
<proteinExistence type="inferred from homology"/>
<dbReference type="PANTHER" id="PTHR21528">
    <property type="entry name" value="DEHYDRODOLICHYL DIPHOSPHATE SYNTHASE COMPLEX SUBUNIT NUS1"/>
    <property type="match status" value="1"/>
</dbReference>
<name>A0A212CL78_CEREH</name>
<dbReference type="EC" id="2.5.1.87" evidence="4"/>
<keyword evidence="9" id="KW-1185">Reference proteome</keyword>
<organism evidence="8 9">
    <name type="scientific">Cervus elaphus hippelaphus</name>
    <name type="common">European red deer</name>
    <dbReference type="NCBI Taxonomy" id="46360"/>
    <lineage>
        <taxon>Eukaryota</taxon>
        <taxon>Metazoa</taxon>
        <taxon>Chordata</taxon>
        <taxon>Craniata</taxon>
        <taxon>Vertebrata</taxon>
        <taxon>Euteleostomi</taxon>
        <taxon>Mammalia</taxon>
        <taxon>Eutheria</taxon>
        <taxon>Laurasiatheria</taxon>
        <taxon>Artiodactyla</taxon>
        <taxon>Ruminantia</taxon>
        <taxon>Pecora</taxon>
        <taxon>Cervidae</taxon>
        <taxon>Cervinae</taxon>
        <taxon>Cervus</taxon>
    </lineage>
</organism>
<dbReference type="InterPro" id="IPR038887">
    <property type="entry name" value="Nus1/NgBR"/>
</dbReference>
<keyword evidence="6" id="KW-0460">Magnesium</keyword>
<dbReference type="UniPathway" id="UPA00378"/>
<dbReference type="EMBL" id="MKHE01000018">
    <property type="protein sequence ID" value="OWK06604.1"/>
    <property type="molecule type" value="Genomic_DNA"/>
</dbReference>
<dbReference type="GO" id="GO:0045547">
    <property type="term" value="F:ditrans,polycis-polyprenyl diphosphate synthase [(2E,6E)-farnesyl diphosphate specific] activity"/>
    <property type="evidence" value="ECO:0007669"/>
    <property type="project" value="UniProtKB-EC"/>
</dbReference>
<keyword evidence="5" id="KW-0808">Transferase</keyword>
<evidence type="ECO:0000256" key="6">
    <source>
        <dbReference type="ARBA" id="ARBA00022842"/>
    </source>
</evidence>
<comment type="catalytic activity">
    <reaction evidence="7">
        <text>n isopentenyl diphosphate + (2E,6E)-farnesyl diphosphate = a di-trans,poly-cis-polyprenyl diphosphate + n diphosphate</text>
        <dbReference type="Rhea" id="RHEA:53008"/>
        <dbReference type="Rhea" id="RHEA-COMP:19494"/>
        <dbReference type="ChEBI" id="CHEBI:33019"/>
        <dbReference type="ChEBI" id="CHEBI:128769"/>
        <dbReference type="ChEBI" id="CHEBI:136960"/>
        <dbReference type="ChEBI" id="CHEBI:175763"/>
        <dbReference type="EC" id="2.5.1.87"/>
    </reaction>
</comment>
<evidence type="ECO:0000256" key="5">
    <source>
        <dbReference type="ARBA" id="ARBA00022679"/>
    </source>
</evidence>